<dbReference type="NCBIfam" id="TIGR00512">
    <property type="entry name" value="salvage_mtnA"/>
    <property type="match status" value="1"/>
</dbReference>
<evidence type="ECO:0000313" key="5">
    <source>
        <dbReference type="Proteomes" id="UP001304683"/>
    </source>
</evidence>
<dbReference type="PANTHER" id="PTHR43475">
    <property type="entry name" value="METHYLTHIORIBOSE-1-PHOSPHATE ISOMERASE"/>
    <property type="match status" value="1"/>
</dbReference>
<dbReference type="InterPro" id="IPR005251">
    <property type="entry name" value="IF-M1Pi"/>
</dbReference>
<feature type="region of interest" description="Disordered" evidence="3">
    <location>
        <begin position="70"/>
        <end position="103"/>
    </location>
</feature>
<dbReference type="Pfam" id="PF01008">
    <property type="entry name" value="IF-2B"/>
    <property type="match status" value="1"/>
</dbReference>
<dbReference type="Proteomes" id="UP001304683">
    <property type="component" value="Chromosome"/>
</dbReference>
<dbReference type="SUPFAM" id="SSF100950">
    <property type="entry name" value="NagB/RpiA/CoA transferase-like"/>
    <property type="match status" value="1"/>
</dbReference>
<dbReference type="EC" id="5.3.1.23" evidence="2"/>
<evidence type="ECO:0000256" key="2">
    <source>
        <dbReference type="HAMAP-Rule" id="MF_01678"/>
    </source>
</evidence>
<name>A0ABZ0QN82_9FIRM</name>
<dbReference type="InterPro" id="IPR011559">
    <property type="entry name" value="Initiation_fac_2B_a/b/d"/>
</dbReference>
<dbReference type="RefSeq" id="WP_135224390.1">
    <property type="nucleotide sequence ID" value="NZ_CP132508.1"/>
</dbReference>
<keyword evidence="2" id="KW-0028">Amino-acid biosynthesis</keyword>
<evidence type="ECO:0000313" key="4">
    <source>
        <dbReference type="EMBL" id="WPD18861.1"/>
    </source>
</evidence>
<proteinExistence type="inferred from homology"/>
<feature type="region of interest" description="Disordered" evidence="3">
    <location>
        <begin position="376"/>
        <end position="397"/>
    </location>
</feature>
<comment type="similarity">
    <text evidence="2">Belongs to the EIF-2B alpha/beta/delta subunits family. MtnA subfamily.</text>
</comment>
<comment type="catalytic activity">
    <reaction evidence="2">
        <text>5-(methylsulfanyl)-alpha-D-ribose 1-phosphate = 5-(methylsulfanyl)-D-ribulose 1-phosphate</text>
        <dbReference type="Rhea" id="RHEA:19989"/>
        <dbReference type="ChEBI" id="CHEBI:58533"/>
        <dbReference type="ChEBI" id="CHEBI:58548"/>
        <dbReference type="EC" id="5.3.1.23"/>
    </reaction>
</comment>
<feature type="site" description="Transition state stabilizer" evidence="2">
    <location>
        <position position="190"/>
    </location>
</feature>
<keyword evidence="1 2" id="KW-0413">Isomerase</keyword>
<dbReference type="Gene3D" id="3.40.50.10470">
    <property type="entry name" value="Translation initiation factor eif-2b, domain 2"/>
    <property type="match status" value="1"/>
</dbReference>
<feature type="active site" description="Proton donor" evidence="2">
    <location>
        <position position="270"/>
    </location>
</feature>
<sequence>MIQPVRYEGGVLHLLDQRRLPAEERWVACSSVEEVARAIEAMVVRGAPAIGIAAAYGVALAAVRAAAGAASAGSDGPRADEPGQDGRDRQGAASSGDPGTTAGTVAEAVDAAVRRLAATRPTAVNLHWALRRMADRSRELAARGAAPRAVAAALEAEARSIQEEDLAMCLRMAEHGAALLPAGARVLTHCNTGALATGGHGTALGVIRTAWRQGRLRHVWVDETRPLLQGARLTAWELEREGIPHTLIVDGAAAAVMGAGQVDAVLVGADRIAANGDTANKIGTYMLAVLARHHGIPFYVVAPWSTVDPTLPSGDAIPIEQRGADEVRALGGVRWAPAGTAVYNPAFDVTPAALITAIVTDRGVLRPPYREAIAERAAAPAAEGTGPNRAAPPAGGS</sequence>
<comment type="pathway">
    <text evidence="2">Amino-acid biosynthesis; L-methionine biosynthesis via salvage pathway; L-methionine from S-methyl-5-thio-alpha-D-ribose 1-phosphate: step 1/6.</text>
</comment>
<feature type="binding site" evidence="2">
    <location>
        <position position="120"/>
    </location>
    <ligand>
        <name>substrate</name>
    </ligand>
</feature>
<organism evidence="4 5">
    <name type="scientific">Thermaerobacter composti</name>
    <dbReference type="NCBI Taxonomy" id="554949"/>
    <lineage>
        <taxon>Bacteria</taxon>
        <taxon>Bacillati</taxon>
        <taxon>Bacillota</taxon>
        <taxon>Clostridia</taxon>
        <taxon>Eubacteriales</taxon>
        <taxon>Clostridiales Family XVII. Incertae Sedis</taxon>
        <taxon>Thermaerobacter</taxon>
    </lineage>
</organism>
<dbReference type="InterPro" id="IPR037171">
    <property type="entry name" value="NagB/RpiA_transferase-like"/>
</dbReference>
<gene>
    <name evidence="2 4" type="primary">mtnA</name>
    <name evidence="4" type="ORF">Q5761_10935</name>
</gene>
<evidence type="ECO:0000256" key="1">
    <source>
        <dbReference type="ARBA" id="ARBA00023235"/>
    </source>
</evidence>
<keyword evidence="5" id="KW-1185">Reference proteome</keyword>
<comment type="function">
    <text evidence="2">Catalyzes the interconversion of methylthioribose-1-phosphate (MTR-1-P) into methylthioribulose-1-phosphate (MTRu-1-P).</text>
</comment>
<dbReference type="HAMAP" id="MF_01678">
    <property type="entry name" value="Salvage_MtnA"/>
    <property type="match status" value="1"/>
</dbReference>
<dbReference type="GO" id="GO:0046523">
    <property type="term" value="F:S-methyl-5-thioribose-1-phosphate isomerase activity"/>
    <property type="evidence" value="ECO:0007669"/>
    <property type="project" value="UniProtKB-EC"/>
</dbReference>
<keyword evidence="2" id="KW-0486">Methionine biosynthesis</keyword>
<feature type="binding site" evidence="2">
    <location>
        <position position="229"/>
    </location>
    <ligand>
        <name>substrate</name>
    </ligand>
</feature>
<dbReference type="NCBIfam" id="TIGR00524">
    <property type="entry name" value="eIF-2B_rel"/>
    <property type="match status" value="1"/>
</dbReference>
<dbReference type="PANTHER" id="PTHR43475:SF1">
    <property type="entry name" value="METHYLTHIORIBOSE-1-PHOSPHATE ISOMERASE"/>
    <property type="match status" value="1"/>
</dbReference>
<dbReference type="Gene3D" id="1.20.120.420">
    <property type="entry name" value="translation initiation factor eif-2b, domain 1"/>
    <property type="match status" value="1"/>
</dbReference>
<dbReference type="EMBL" id="CP132508">
    <property type="protein sequence ID" value="WPD18861.1"/>
    <property type="molecule type" value="Genomic_DNA"/>
</dbReference>
<dbReference type="InterPro" id="IPR027363">
    <property type="entry name" value="M1Pi_N"/>
</dbReference>
<feature type="binding site" evidence="2">
    <location>
        <begin position="280"/>
        <end position="281"/>
    </location>
    <ligand>
        <name>substrate</name>
    </ligand>
</feature>
<feature type="compositionally biased region" description="Basic and acidic residues" evidence="3">
    <location>
        <begin position="77"/>
        <end position="90"/>
    </location>
</feature>
<dbReference type="InterPro" id="IPR042529">
    <property type="entry name" value="IF_2B-like_C"/>
</dbReference>
<dbReference type="InterPro" id="IPR000649">
    <property type="entry name" value="IF-2B-related"/>
</dbReference>
<feature type="binding site" evidence="2">
    <location>
        <begin position="45"/>
        <end position="47"/>
    </location>
    <ligand>
        <name>substrate</name>
    </ligand>
</feature>
<reference evidence="4 5" key="1">
    <citation type="submission" date="2023-08" db="EMBL/GenBank/DDBJ databases">
        <title>Genome sequence of Thermaerobacter compostii strain Ins1, a spore-forming filamentous bacterium isolated from a deep geothermal reservoir.</title>
        <authorList>
            <person name="Bregnard D."/>
            <person name="Gonzalez D."/>
            <person name="Junier P."/>
        </authorList>
    </citation>
    <scope>NUCLEOTIDE SEQUENCE [LARGE SCALE GENOMIC DNA]</scope>
    <source>
        <strain evidence="4 5">Ins1</strain>
    </source>
</reference>
<dbReference type="NCBIfam" id="NF004326">
    <property type="entry name" value="PRK05720.1"/>
    <property type="match status" value="1"/>
</dbReference>
<accession>A0ABZ0QN82</accession>
<protein>
    <recommendedName>
        <fullName evidence="2">Methylthioribose-1-phosphate isomerase</fullName>
        <shortName evidence="2">M1Pi</shortName>
        <shortName evidence="2">MTR-1-P isomerase</shortName>
        <ecNumber evidence="2">5.3.1.23</ecNumber>
    </recommendedName>
    <alternativeName>
        <fullName evidence="2">S-methyl-5-thioribose-1-phosphate isomerase</fullName>
    </alternativeName>
</protein>
<evidence type="ECO:0000256" key="3">
    <source>
        <dbReference type="SAM" id="MobiDB-lite"/>
    </source>
</evidence>